<accession>A0A0M6XXX1</accession>
<name>A0A0M6XXX1_9HYPH</name>
<dbReference type="RefSeq" id="WP_055654742.1">
    <property type="nucleotide sequence ID" value="NZ_CXST01000001.1"/>
</dbReference>
<organism evidence="2 3">
    <name type="scientific">Roseibium aggregatum</name>
    <dbReference type="NCBI Taxonomy" id="187304"/>
    <lineage>
        <taxon>Bacteria</taxon>
        <taxon>Pseudomonadati</taxon>
        <taxon>Pseudomonadota</taxon>
        <taxon>Alphaproteobacteria</taxon>
        <taxon>Hyphomicrobiales</taxon>
        <taxon>Stappiaceae</taxon>
        <taxon>Roseibium</taxon>
    </lineage>
</organism>
<reference evidence="3" key="1">
    <citation type="submission" date="2015-07" db="EMBL/GenBank/DDBJ databases">
        <authorList>
            <person name="Rodrigo-Torres Lidia"/>
            <person name="Arahal R.David."/>
        </authorList>
    </citation>
    <scope>NUCLEOTIDE SEQUENCE [LARGE SCALE GENOMIC DNA]</scope>
    <source>
        <strain evidence="3">CECT 4801</strain>
    </source>
</reference>
<dbReference type="EMBL" id="CXST01000001">
    <property type="protein sequence ID" value="CTQ42701.1"/>
    <property type="molecule type" value="Genomic_DNA"/>
</dbReference>
<sequence length="208" mass="23530">MSKGVAVLEREVEAHSSKADELSDLIDKKRSDLVAIRGCQGQAMLDGEPYDSSAAVELTSELDVLESAFSEATRRLRTAQSELREQRTAEVHKRIRNLETEQLVAIARAETAARELLETFQAAHNLTEELREAMDRLGFRRGDISQDGLQERLSRRLTATLKPLLVRGWRRYGAIEFPEPRDCDVVDWVEDEKRIISAHVENCCAPDI</sequence>
<gene>
    <name evidence="2" type="ORF">LAL4801_01137</name>
</gene>
<protein>
    <submittedName>
        <fullName evidence="2">Uncharacterized protein</fullName>
    </submittedName>
</protein>
<keyword evidence="3" id="KW-1185">Reference proteome</keyword>
<proteinExistence type="predicted"/>
<evidence type="ECO:0000256" key="1">
    <source>
        <dbReference type="SAM" id="Coils"/>
    </source>
</evidence>
<feature type="coiled-coil region" evidence="1">
    <location>
        <begin position="55"/>
        <end position="89"/>
    </location>
</feature>
<dbReference type="Proteomes" id="UP000048926">
    <property type="component" value="Unassembled WGS sequence"/>
</dbReference>
<keyword evidence="1" id="KW-0175">Coiled coil</keyword>
<evidence type="ECO:0000313" key="2">
    <source>
        <dbReference type="EMBL" id="CTQ42701.1"/>
    </source>
</evidence>
<evidence type="ECO:0000313" key="3">
    <source>
        <dbReference type="Proteomes" id="UP000048926"/>
    </source>
</evidence>
<dbReference type="AlphaFoldDB" id="A0A0M6XXX1"/>